<name>A0ABQ6CUZ4_9HYPH</name>
<evidence type="ECO:0008006" key="7">
    <source>
        <dbReference type="Google" id="ProtNLM"/>
    </source>
</evidence>
<evidence type="ECO:0000256" key="1">
    <source>
        <dbReference type="ARBA" id="ARBA00022737"/>
    </source>
</evidence>
<proteinExistence type="predicted"/>
<dbReference type="InterPro" id="IPR050498">
    <property type="entry name" value="Ycf3"/>
</dbReference>
<dbReference type="SUPFAM" id="SSF48452">
    <property type="entry name" value="TPR-like"/>
    <property type="match status" value="1"/>
</dbReference>
<organism evidence="5 6">
    <name type="scientific">Labrys miyagiensis</name>
    <dbReference type="NCBI Taxonomy" id="346912"/>
    <lineage>
        <taxon>Bacteria</taxon>
        <taxon>Pseudomonadati</taxon>
        <taxon>Pseudomonadota</taxon>
        <taxon>Alphaproteobacteria</taxon>
        <taxon>Hyphomicrobiales</taxon>
        <taxon>Xanthobacteraceae</taxon>
        <taxon>Labrys</taxon>
    </lineage>
</organism>
<feature type="compositionally biased region" description="Polar residues" evidence="4">
    <location>
        <begin position="130"/>
        <end position="139"/>
    </location>
</feature>
<dbReference type="Pfam" id="PF13432">
    <property type="entry name" value="TPR_16"/>
    <property type="match status" value="1"/>
</dbReference>
<accession>A0ABQ6CUZ4</accession>
<evidence type="ECO:0000313" key="6">
    <source>
        <dbReference type="Proteomes" id="UP001156882"/>
    </source>
</evidence>
<gene>
    <name evidence="5" type="ORF">GCM10007874_66460</name>
</gene>
<comment type="caution">
    <text evidence="5">The sequence shown here is derived from an EMBL/GenBank/DDBJ whole genome shotgun (WGS) entry which is preliminary data.</text>
</comment>
<evidence type="ECO:0000256" key="2">
    <source>
        <dbReference type="ARBA" id="ARBA00022803"/>
    </source>
</evidence>
<evidence type="ECO:0000256" key="4">
    <source>
        <dbReference type="SAM" id="MobiDB-lite"/>
    </source>
</evidence>
<dbReference type="Gene3D" id="1.25.40.10">
    <property type="entry name" value="Tetratricopeptide repeat domain"/>
    <property type="match status" value="1"/>
</dbReference>
<dbReference type="PANTHER" id="PTHR44858">
    <property type="entry name" value="TETRATRICOPEPTIDE REPEAT PROTEIN 6"/>
    <property type="match status" value="1"/>
</dbReference>
<feature type="repeat" description="TPR" evidence="3">
    <location>
        <begin position="41"/>
        <end position="74"/>
    </location>
</feature>
<keyword evidence="6" id="KW-1185">Reference proteome</keyword>
<dbReference type="Proteomes" id="UP001156882">
    <property type="component" value="Unassembled WGS sequence"/>
</dbReference>
<feature type="compositionally biased region" description="Low complexity" evidence="4">
    <location>
        <begin position="114"/>
        <end position="127"/>
    </location>
</feature>
<dbReference type="RefSeq" id="WP_284316559.1">
    <property type="nucleotide sequence ID" value="NZ_BSPC01000077.1"/>
</dbReference>
<feature type="region of interest" description="Disordered" evidence="4">
    <location>
        <begin position="108"/>
        <end position="139"/>
    </location>
</feature>
<keyword evidence="1" id="KW-0677">Repeat</keyword>
<reference evidence="6" key="1">
    <citation type="journal article" date="2019" name="Int. J. Syst. Evol. Microbiol.">
        <title>The Global Catalogue of Microorganisms (GCM) 10K type strain sequencing project: providing services to taxonomists for standard genome sequencing and annotation.</title>
        <authorList>
            <consortium name="The Broad Institute Genomics Platform"/>
            <consortium name="The Broad Institute Genome Sequencing Center for Infectious Disease"/>
            <person name="Wu L."/>
            <person name="Ma J."/>
        </authorList>
    </citation>
    <scope>NUCLEOTIDE SEQUENCE [LARGE SCALE GENOMIC DNA]</scope>
    <source>
        <strain evidence="6">NBRC 101365</strain>
    </source>
</reference>
<dbReference type="EMBL" id="BSPC01000077">
    <property type="protein sequence ID" value="GLS23625.1"/>
    <property type="molecule type" value="Genomic_DNA"/>
</dbReference>
<keyword evidence="2 3" id="KW-0802">TPR repeat</keyword>
<dbReference type="SMART" id="SM00028">
    <property type="entry name" value="TPR"/>
    <property type="match status" value="3"/>
</dbReference>
<dbReference type="InterPro" id="IPR019734">
    <property type="entry name" value="TPR_rpt"/>
</dbReference>
<evidence type="ECO:0000313" key="5">
    <source>
        <dbReference type="EMBL" id="GLS23625.1"/>
    </source>
</evidence>
<sequence>MSDSQDWAALIVSGTRHLHDGRHDLALADFNQAIAHAPDAAEAFYGRALTHQHRKALDEAITDFDRALELDPAHIDALFKRSAVHRLKGDFDKAAADFDHAIKSLWQQRERAETAGPGTPAAAAPKTESIETTGIGQAA</sequence>
<dbReference type="InterPro" id="IPR011990">
    <property type="entry name" value="TPR-like_helical_dom_sf"/>
</dbReference>
<dbReference type="PROSITE" id="PS50005">
    <property type="entry name" value="TPR"/>
    <property type="match status" value="1"/>
</dbReference>
<dbReference type="PANTHER" id="PTHR44858:SF1">
    <property type="entry name" value="UDP-N-ACETYLGLUCOSAMINE--PEPTIDE N-ACETYLGLUCOSAMINYLTRANSFERASE SPINDLY-RELATED"/>
    <property type="match status" value="1"/>
</dbReference>
<evidence type="ECO:0000256" key="3">
    <source>
        <dbReference type="PROSITE-ProRule" id="PRU00339"/>
    </source>
</evidence>
<protein>
    <recommendedName>
        <fullName evidence="7">Tetratricopeptide repeat protein</fullName>
    </recommendedName>
</protein>